<dbReference type="SUPFAM" id="SSF51126">
    <property type="entry name" value="Pectin lyase-like"/>
    <property type="match status" value="1"/>
</dbReference>
<accession>X6N9R8</accession>
<evidence type="ECO:0000313" key="1">
    <source>
        <dbReference type="EMBL" id="ETO22484.1"/>
    </source>
</evidence>
<protein>
    <submittedName>
        <fullName evidence="1">Uncharacterized protein</fullName>
    </submittedName>
</protein>
<comment type="caution">
    <text evidence="1">The sequence shown here is derived from an EMBL/GenBank/DDBJ whole genome shotgun (WGS) entry which is preliminary data.</text>
</comment>
<organism evidence="1 2">
    <name type="scientific">Reticulomyxa filosa</name>
    <dbReference type="NCBI Taxonomy" id="46433"/>
    <lineage>
        <taxon>Eukaryota</taxon>
        <taxon>Sar</taxon>
        <taxon>Rhizaria</taxon>
        <taxon>Retaria</taxon>
        <taxon>Foraminifera</taxon>
        <taxon>Monothalamids</taxon>
        <taxon>Reticulomyxidae</taxon>
        <taxon>Reticulomyxa</taxon>
    </lineage>
</organism>
<dbReference type="EMBL" id="ASPP01010695">
    <property type="protein sequence ID" value="ETO22484.1"/>
    <property type="molecule type" value="Genomic_DNA"/>
</dbReference>
<evidence type="ECO:0000313" key="2">
    <source>
        <dbReference type="Proteomes" id="UP000023152"/>
    </source>
</evidence>
<name>X6N9R8_RETFI</name>
<dbReference type="InterPro" id="IPR011050">
    <property type="entry name" value="Pectin_lyase_fold/virulence"/>
</dbReference>
<reference evidence="1 2" key="1">
    <citation type="journal article" date="2013" name="Curr. Biol.">
        <title>The Genome of the Foraminiferan Reticulomyxa filosa.</title>
        <authorList>
            <person name="Glockner G."/>
            <person name="Hulsmann N."/>
            <person name="Schleicher M."/>
            <person name="Noegel A.A."/>
            <person name="Eichinger L."/>
            <person name="Gallinger C."/>
            <person name="Pawlowski J."/>
            <person name="Sierra R."/>
            <person name="Euteneuer U."/>
            <person name="Pillet L."/>
            <person name="Moustafa A."/>
            <person name="Platzer M."/>
            <person name="Groth M."/>
            <person name="Szafranski K."/>
            <person name="Schliwa M."/>
        </authorList>
    </citation>
    <scope>NUCLEOTIDE SEQUENCE [LARGE SCALE GENOMIC DNA]</scope>
</reference>
<keyword evidence="2" id="KW-1185">Reference proteome</keyword>
<sequence length="229" mass="26483">GPGEIIVIESGNYTLNYTIDIINKTDLTIVAWDYQSSVNSSMAYFEVDFSDPMWASHSSIINIRHSKNIRFENIVFVDRYYFKKFCFFFNLFLSIVMFAPPYAKKKKKIKYDNVSFWNVEAEGFWLDTGVPLTSSGSAVQSDYYSLGIGTRFALFYWETMSLTDPFLNDTIPFAHHCYSFRDSRFTNNWLSQGFFFQSVAANPEFDPPAQVLYCYCCCLHNANKQSGVK</sequence>
<proteinExistence type="predicted"/>
<gene>
    <name evidence="1" type="ORF">RFI_14716</name>
</gene>
<dbReference type="Proteomes" id="UP000023152">
    <property type="component" value="Unassembled WGS sequence"/>
</dbReference>
<dbReference type="AlphaFoldDB" id="X6N9R8"/>
<feature type="non-terminal residue" evidence="1">
    <location>
        <position position="1"/>
    </location>
</feature>